<dbReference type="InterPro" id="IPR001525">
    <property type="entry name" value="C5_MeTfrase"/>
</dbReference>
<sequence>MSEFRIVDLFAGPGGLDIAAVKLGLSVTGIEMDANACATRAANKLNTREGDVRDSFPGDFPGGTRVLTGGPPCQTYTVAGSGAGRRALDEVLNCVELMASGKELSSSEIALLGDERTGLVLEPLKWVLQAIKDGDPYEAVVLEQVPAVLPVWEAYGRALRKIGYHVEHDVLRAEEYGVPQTRRRAILVARREGPVSLPVPTHRPYRKGVGRDSGDPGRKPWVRMCDVLPGRATPFEVVSNYGSGGNPKDRGRRRHDMPSATVTGKISRNRVLGPGDRTGRFSPAEAGMLQTFPADFRWAGSDVAQQIGNAIPPVLAAHVLSAALGLGDGALKQAVDALSGGRIEV</sequence>
<evidence type="ECO:0000256" key="5">
    <source>
        <dbReference type="ARBA" id="ARBA00022747"/>
    </source>
</evidence>
<evidence type="ECO:0000256" key="2">
    <source>
        <dbReference type="ARBA" id="ARBA00022603"/>
    </source>
</evidence>
<keyword evidence="3 6" id="KW-0808">Transferase</keyword>
<gene>
    <name evidence="8" type="ORF">JE024_22090</name>
</gene>
<evidence type="ECO:0000256" key="1">
    <source>
        <dbReference type="ARBA" id="ARBA00011975"/>
    </source>
</evidence>
<reference evidence="8 9" key="1">
    <citation type="journal article" date="2016" name="Arch. Microbiol.">
        <title>Streptomyces zhihengii sp. nov., isolated from rhizospheric soil of Psammosilene tunicoides.</title>
        <authorList>
            <person name="Huang M.J."/>
            <person name="Fei J.J."/>
            <person name="Salam N."/>
            <person name="Kim C.J."/>
            <person name="Hozzein W.N."/>
            <person name="Xiao M."/>
            <person name="Huang H.Q."/>
            <person name="Li W.J."/>
        </authorList>
    </citation>
    <scope>NUCLEOTIDE SEQUENCE [LARGE SCALE GENOMIC DNA]</scope>
    <source>
        <strain evidence="8 9">YIM T102</strain>
    </source>
</reference>
<comment type="caution">
    <text evidence="8">The sequence shown here is derived from an EMBL/GenBank/DDBJ whole genome shotgun (WGS) entry which is preliminary data.</text>
</comment>
<evidence type="ECO:0000256" key="4">
    <source>
        <dbReference type="ARBA" id="ARBA00022691"/>
    </source>
</evidence>
<comment type="similarity">
    <text evidence="6">Belongs to the class I-like SAM-binding methyltransferase superfamily. C5-methyltransferase family.</text>
</comment>
<evidence type="ECO:0000313" key="8">
    <source>
        <dbReference type="EMBL" id="MBM9621382.1"/>
    </source>
</evidence>
<dbReference type="RefSeq" id="WP_205375247.1">
    <property type="nucleotide sequence ID" value="NZ_JAFEJA010000001.1"/>
</dbReference>
<evidence type="ECO:0000256" key="7">
    <source>
        <dbReference type="SAM" id="MobiDB-lite"/>
    </source>
</evidence>
<dbReference type="PANTHER" id="PTHR10629:SF52">
    <property type="entry name" value="DNA (CYTOSINE-5)-METHYLTRANSFERASE 1"/>
    <property type="match status" value="1"/>
</dbReference>
<dbReference type="SUPFAM" id="SSF53335">
    <property type="entry name" value="S-adenosyl-L-methionine-dependent methyltransferases"/>
    <property type="match status" value="1"/>
</dbReference>
<dbReference type="GO" id="GO:0008168">
    <property type="term" value="F:methyltransferase activity"/>
    <property type="evidence" value="ECO:0007669"/>
    <property type="project" value="UniProtKB-KW"/>
</dbReference>
<evidence type="ECO:0000313" key="9">
    <source>
        <dbReference type="Proteomes" id="UP000664109"/>
    </source>
</evidence>
<keyword evidence="4 6" id="KW-0949">S-adenosyl-L-methionine</keyword>
<dbReference type="PRINTS" id="PR00105">
    <property type="entry name" value="C5METTRFRASE"/>
</dbReference>
<keyword evidence="2 6" id="KW-0489">Methyltransferase</keyword>
<dbReference type="InterPro" id="IPR029063">
    <property type="entry name" value="SAM-dependent_MTases_sf"/>
</dbReference>
<organism evidence="8 9">
    <name type="scientific">Streptomyces zhihengii</name>
    <dbReference type="NCBI Taxonomy" id="1818004"/>
    <lineage>
        <taxon>Bacteria</taxon>
        <taxon>Bacillati</taxon>
        <taxon>Actinomycetota</taxon>
        <taxon>Actinomycetes</taxon>
        <taxon>Kitasatosporales</taxon>
        <taxon>Streptomycetaceae</taxon>
        <taxon>Streptomyces</taxon>
    </lineage>
</organism>
<keyword evidence="5" id="KW-0680">Restriction system</keyword>
<feature type="active site" evidence="6">
    <location>
        <position position="73"/>
    </location>
</feature>
<evidence type="ECO:0000256" key="6">
    <source>
        <dbReference type="PROSITE-ProRule" id="PRU01016"/>
    </source>
</evidence>
<dbReference type="PANTHER" id="PTHR10629">
    <property type="entry name" value="CYTOSINE-SPECIFIC METHYLTRANSFERASE"/>
    <property type="match status" value="1"/>
</dbReference>
<dbReference type="PROSITE" id="PS51679">
    <property type="entry name" value="SAM_MT_C5"/>
    <property type="match status" value="1"/>
</dbReference>
<dbReference type="Gene3D" id="3.40.50.150">
    <property type="entry name" value="Vaccinia Virus protein VP39"/>
    <property type="match status" value="1"/>
</dbReference>
<evidence type="ECO:0000256" key="3">
    <source>
        <dbReference type="ARBA" id="ARBA00022679"/>
    </source>
</evidence>
<dbReference type="InterPro" id="IPR050390">
    <property type="entry name" value="C5-Methyltransferase"/>
</dbReference>
<accession>A0ABS2UUY5</accession>
<feature type="region of interest" description="Disordered" evidence="7">
    <location>
        <begin position="238"/>
        <end position="258"/>
    </location>
</feature>
<name>A0ABS2UUY5_9ACTN</name>
<protein>
    <recommendedName>
        <fullName evidence="1">DNA (cytosine-5-)-methyltransferase</fullName>
        <ecNumber evidence="1">2.1.1.37</ecNumber>
    </recommendedName>
</protein>
<dbReference type="GO" id="GO:0032259">
    <property type="term" value="P:methylation"/>
    <property type="evidence" value="ECO:0007669"/>
    <property type="project" value="UniProtKB-KW"/>
</dbReference>
<dbReference type="EMBL" id="JAFEJA010000001">
    <property type="protein sequence ID" value="MBM9621382.1"/>
    <property type="molecule type" value="Genomic_DNA"/>
</dbReference>
<dbReference type="Pfam" id="PF00145">
    <property type="entry name" value="DNA_methylase"/>
    <property type="match status" value="3"/>
</dbReference>
<keyword evidence="9" id="KW-1185">Reference proteome</keyword>
<proteinExistence type="inferred from homology"/>
<dbReference type="Gene3D" id="3.90.120.10">
    <property type="entry name" value="DNA Methylase, subunit A, domain 2"/>
    <property type="match status" value="1"/>
</dbReference>
<dbReference type="Proteomes" id="UP000664109">
    <property type="component" value="Unassembled WGS sequence"/>
</dbReference>
<dbReference type="EC" id="2.1.1.37" evidence="1"/>